<dbReference type="EMBL" id="JALBUT010000006">
    <property type="protein sequence ID" value="MDX8415714.1"/>
    <property type="molecule type" value="Genomic_DNA"/>
</dbReference>
<comment type="catalytic activity">
    <reaction evidence="1">
        <text>L-glutamyl-tRNA(Gln) + L-glutamine + ATP + H2O = L-glutaminyl-tRNA(Gln) + L-glutamate + ADP + phosphate + H(+)</text>
        <dbReference type="Rhea" id="RHEA:17521"/>
        <dbReference type="Rhea" id="RHEA-COMP:9681"/>
        <dbReference type="Rhea" id="RHEA-COMP:9684"/>
        <dbReference type="ChEBI" id="CHEBI:15377"/>
        <dbReference type="ChEBI" id="CHEBI:15378"/>
        <dbReference type="ChEBI" id="CHEBI:29985"/>
        <dbReference type="ChEBI" id="CHEBI:30616"/>
        <dbReference type="ChEBI" id="CHEBI:43474"/>
        <dbReference type="ChEBI" id="CHEBI:58359"/>
        <dbReference type="ChEBI" id="CHEBI:78520"/>
        <dbReference type="ChEBI" id="CHEBI:78521"/>
        <dbReference type="ChEBI" id="CHEBI:456216"/>
    </reaction>
</comment>
<dbReference type="Pfam" id="PF02686">
    <property type="entry name" value="GatC"/>
    <property type="match status" value="1"/>
</dbReference>
<dbReference type="PANTHER" id="PTHR15004">
    <property type="entry name" value="GLUTAMYL-TRNA(GLN) AMIDOTRANSFERASE SUBUNIT C, MITOCHONDRIAL"/>
    <property type="match status" value="1"/>
</dbReference>
<dbReference type="RefSeq" id="WP_370397162.1">
    <property type="nucleotide sequence ID" value="NZ_JALBUT010000006.1"/>
</dbReference>
<keyword evidence="1" id="KW-0067">ATP-binding</keyword>
<comment type="function">
    <text evidence="1">Allows the formation of correctly charged Asn-tRNA(Asn) or Gln-tRNA(Gln) through the transamidation of misacylated Asp-tRNA(Asn) or Glu-tRNA(Gln) in organisms which lack either or both of asparaginyl-tRNA or glutaminyl-tRNA synthetases. The reaction takes place in the presence of glutamine and ATP through an activated phospho-Asp-tRNA(Asn) or phospho-Glu-tRNA(Gln).</text>
</comment>
<comment type="caution">
    <text evidence="2">The sequence shown here is derived from an EMBL/GenBank/DDBJ whole genome shotgun (WGS) entry which is preliminary data.</text>
</comment>
<gene>
    <name evidence="1 2" type="primary">gatC</name>
    <name evidence="2" type="ORF">MOX91_05925</name>
</gene>
<evidence type="ECO:0000256" key="1">
    <source>
        <dbReference type="HAMAP-Rule" id="MF_00122"/>
    </source>
</evidence>
<dbReference type="NCBIfam" id="TIGR00135">
    <property type="entry name" value="gatC"/>
    <property type="match status" value="1"/>
</dbReference>
<comment type="catalytic activity">
    <reaction evidence="1">
        <text>L-aspartyl-tRNA(Asn) + L-glutamine + ATP + H2O = L-asparaginyl-tRNA(Asn) + L-glutamate + ADP + phosphate + 2 H(+)</text>
        <dbReference type="Rhea" id="RHEA:14513"/>
        <dbReference type="Rhea" id="RHEA-COMP:9674"/>
        <dbReference type="Rhea" id="RHEA-COMP:9677"/>
        <dbReference type="ChEBI" id="CHEBI:15377"/>
        <dbReference type="ChEBI" id="CHEBI:15378"/>
        <dbReference type="ChEBI" id="CHEBI:29985"/>
        <dbReference type="ChEBI" id="CHEBI:30616"/>
        <dbReference type="ChEBI" id="CHEBI:43474"/>
        <dbReference type="ChEBI" id="CHEBI:58359"/>
        <dbReference type="ChEBI" id="CHEBI:78515"/>
        <dbReference type="ChEBI" id="CHEBI:78516"/>
        <dbReference type="ChEBI" id="CHEBI:456216"/>
    </reaction>
</comment>
<dbReference type="PANTHER" id="PTHR15004:SF0">
    <property type="entry name" value="GLUTAMYL-TRNA(GLN) AMIDOTRANSFERASE SUBUNIT C, MITOCHONDRIAL"/>
    <property type="match status" value="1"/>
</dbReference>
<keyword evidence="1" id="KW-0648">Protein biosynthesis</keyword>
<dbReference type="InterPro" id="IPR036113">
    <property type="entry name" value="Asp/Glu-ADT_sf_sub_c"/>
</dbReference>
<dbReference type="Proteomes" id="UP001275932">
    <property type="component" value="Unassembled WGS sequence"/>
</dbReference>
<proteinExistence type="inferred from homology"/>
<organism evidence="2 3">
    <name type="scientific">Intestinicryptomonas porci</name>
    <dbReference type="NCBI Taxonomy" id="2926320"/>
    <lineage>
        <taxon>Bacteria</taxon>
        <taxon>Pseudomonadati</taxon>
        <taxon>Verrucomicrobiota</taxon>
        <taxon>Opitutia</taxon>
        <taxon>Opitutales</taxon>
        <taxon>Intestinicryptomonaceae</taxon>
        <taxon>Intestinicryptomonas</taxon>
    </lineage>
</organism>
<dbReference type="InterPro" id="IPR003837">
    <property type="entry name" value="GatC"/>
</dbReference>
<keyword evidence="1" id="KW-0547">Nucleotide-binding</keyword>
<evidence type="ECO:0000313" key="3">
    <source>
        <dbReference type="Proteomes" id="UP001275932"/>
    </source>
</evidence>
<accession>A0ABU4WGM7</accession>
<name>A0ABU4WGM7_9BACT</name>
<comment type="similarity">
    <text evidence="1">Belongs to the GatC family.</text>
</comment>
<comment type="subunit">
    <text evidence="1">Heterotrimer of A, B and C subunits.</text>
</comment>
<evidence type="ECO:0000313" key="2">
    <source>
        <dbReference type="EMBL" id="MDX8415714.1"/>
    </source>
</evidence>
<keyword evidence="3" id="KW-1185">Reference proteome</keyword>
<dbReference type="HAMAP" id="MF_00122">
    <property type="entry name" value="GatC"/>
    <property type="match status" value="1"/>
</dbReference>
<keyword evidence="1" id="KW-0436">Ligase</keyword>
<dbReference type="Gene3D" id="1.10.20.60">
    <property type="entry name" value="Glu-tRNAGln amidotransferase C subunit, N-terminal domain"/>
    <property type="match status" value="1"/>
</dbReference>
<reference evidence="2 3" key="1">
    <citation type="submission" date="2022-03" db="EMBL/GenBank/DDBJ databases">
        <title>Novel taxa within the pig intestine.</title>
        <authorList>
            <person name="Wylensek D."/>
            <person name="Bishof K."/>
            <person name="Afrizal A."/>
            <person name="Clavel T."/>
        </authorList>
    </citation>
    <scope>NUCLEOTIDE SEQUENCE [LARGE SCALE GENOMIC DNA]</scope>
    <source>
        <strain evidence="2 3">CLA-KB-P66</strain>
    </source>
</reference>
<protein>
    <recommendedName>
        <fullName evidence="1">Aspartyl/glutamyl-tRNA(Asn/Gln) amidotransferase subunit C</fullName>
        <shortName evidence="1">Asp/Glu-ADT subunit C</shortName>
        <ecNumber evidence="1">6.3.5.-</ecNumber>
    </recommendedName>
</protein>
<sequence length="98" mass="11040">MDKNGAIDISYVANLARIELTDEEKEVFSRQLGQILTYFEKLSKVDVSNVEPSAHAHAIYNVWRDDIEGPTLSVEQALMNAPKKRENQIVVPKVVDEA</sequence>
<dbReference type="EC" id="6.3.5.-" evidence="1"/>
<dbReference type="SUPFAM" id="SSF141000">
    <property type="entry name" value="Glu-tRNAGln amidotransferase C subunit"/>
    <property type="match status" value="1"/>
</dbReference>